<dbReference type="RefSeq" id="WP_090860577.1">
    <property type="nucleotide sequence ID" value="NZ_FMZM01000015.1"/>
</dbReference>
<name>A0A1G7ACY6_9ACTN</name>
<sequence length="331" mass="34919">MTDDWMDDLEDWAGGVRPVGDPVAPVRHAVRRRRRRRAVLASGGAAVLVAATSIGITALPGASSDRGGPPPPAATSAPVETRFSCGDNPVFGDPPPIPDREAQQQVVERLGRLSSIWVRHAEATAMGVVALVGESSGDVGSTVAPEVVDRLRGLGASLVYEWDPTSASTGVDASGQVRGVLGWALDRTFREVRRATREIPGSAGLAYWTSAGAIRIAWKAPVPDAVAALAGPRPDGTRVVVAEVEYSERDVRRAQRQLSRWLRSSGRWDDWSTSYGCGDGSGLVVGMVPEVTDRAGLAEQIADEVGMPVMVIAEERPIPAGGLPVAPDADR</sequence>
<accession>A0A1G7ACY6</accession>
<proteinExistence type="predicted"/>
<dbReference type="AlphaFoldDB" id="A0A1G7ACY6"/>
<gene>
    <name evidence="1" type="ORF">SAMN05421872_11573</name>
</gene>
<evidence type="ECO:0000313" key="1">
    <source>
        <dbReference type="EMBL" id="SDE12788.1"/>
    </source>
</evidence>
<protein>
    <submittedName>
        <fullName evidence="1">Uncharacterized protein</fullName>
    </submittedName>
</protein>
<dbReference type="STRING" id="1045774.SAMN05421872_11573"/>
<keyword evidence="2" id="KW-1185">Reference proteome</keyword>
<dbReference type="Proteomes" id="UP000199034">
    <property type="component" value="Unassembled WGS sequence"/>
</dbReference>
<organism evidence="1 2">
    <name type="scientific">Nocardioides lianchengensis</name>
    <dbReference type="NCBI Taxonomy" id="1045774"/>
    <lineage>
        <taxon>Bacteria</taxon>
        <taxon>Bacillati</taxon>
        <taxon>Actinomycetota</taxon>
        <taxon>Actinomycetes</taxon>
        <taxon>Propionibacteriales</taxon>
        <taxon>Nocardioidaceae</taxon>
        <taxon>Nocardioides</taxon>
    </lineage>
</organism>
<evidence type="ECO:0000313" key="2">
    <source>
        <dbReference type="Proteomes" id="UP000199034"/>
    </source>
</evidence>
<reference evidence="1 2" key="1">
    <citation type="submission" date="2016-10" db="EMBL/GenBank/DDBJ databases">
        <authorList>
            <person name="de Groot N.N."/>
        </authorList>
    </citation>
    <scope>NUCLEOTIDE SEQUENCE [LARGE SCALE GENOMIC DNA]</scope>
    <source>
        <strain evidence="1 2">CGMCC 4.6858</strain>
    </source>
</reference>
<dbReference type="OrthoDB" id="3780042at2"/>
<dbReference type="EMBL" id="FMZM01000015">
    <property type="protein sequence ID" value="SDE12788.1"/>
    <property type="molecule type" value="Genomic_DNA"/>
</dbReference>